<gene>
    <name evidence="2" type="ORF">F0U60_22020</name>
</gene>
<evidence type="ECO:0000313" key="2">
    <source>
        <dbReference type="EMBL" id="WNG46491.1"/>
    </source>
</evidence>
<dbReference type="InterPro" id="IPR018958">
    <property type="entry name" value="Knr4/Smi1-like_dom"/>
</dbReference>
<dbReference type="SMART" id="SM00860">
    <property type="entry name" value="SMI1_KNR4"/>
    <property type="match status" value="1"/>
</dbReference>
<dbReference type="SUPFAM" id="SSF160631">
    <property type="entry name" value="SMI1/KNR4-like"/>
    <property type="match status" value="1"/>
</dbReference>
<proteinExistence type="predicted"/>
<keyword evidence="3" id="KW-1185">Reference proteome</keyword>
<reference evidence="2 3" key="1">
    <citation type="submission" date="2019-08" db="EMBL/GenBank/DDBJ databases">
        <title>Archangium and Cystobacter genomes.</title>
        <authorList>
            <person name="Chen I.-C.K."/>
            <person name="Wielgoss S."/>
        </authorList>
    </citation>
    <scope>NUCLEOTIDE SEQUENCE [LARGE SCALE GENOMIC DNA]</scope>
    <source>
        <strain evidence="2 3">Cbm 6</strain>
    </source>
</reference>
<protein>
    <submittedName>
        <fullName evidence="2">SMI1/KNR4 family protein</fullName>
    </submittedName>
</protein>
<dbReference type="Gene3D" id="3.40.1580.10">
    <property type="entry name" value="SMI1/KNR4-like"/>
    <property type="match status" value="1"/>
</dbReference>
<sequence length="146" mass="17016">MTMTIRWLNYLWQEPHPATLDEIELLERQWDVQFPEEYKKVVSLHQGMTPEPCVFDVGRGTDVFNTLLTICEDERWRVYSVRGTYQALKHHVPPGIYPFGDTPGGQYVCFDYRTTPKQPKIVLVTVETDIHPIADSFSDFLAMLHD</sequence>
<dbReference type="Proteomes" id="UP001611383">
    <property type="component" value="Chromosome"/>
</dbReference>
<evidence type="ECO:0000259" key="1">
    <source>
        <dbReference type="SMART" id="SM00860"/>
    </source>
</evidence>
<dbReference type="EMBL" id="CP043494">
    <property type="protein sequence ID" value="WNG46491.1"/>
    <property type="molecule type" value="Genomic_DNA"/>
</dbReference>
<feature type="domain" description="Knr4/Smi1-like" evidence="1">
    <location>
        <begin position="17"/>
        <end position="143"/>
    </location>
</feature>
<name>A0ABY9WVW1_9BACT</name>
<evidence type="ECO:0000313" key="3">
    <source>
        <dbReference type="Proteomes" id="UP001611383"/>
    </source>
</evidence>
<dbReference type="RefSeq" id="WP_395822928.1">
    <property type="nucleotide sequence ID" value="NZ_CP043494.1"/>
</dbReference>
<accession>A0ABY9WVW1</accession>
<dbReference type="Pfam" id="PF09346">
    <property type="entry name" value="SMI1_KNR4"/>
    <property type="match status" value="1"/>
</dbReference>
<dbReference type="InterPro" id="IPR037883">
    <property type="entry name" value="Knr4/Smi1-like_sf"/>
</dbReference>
<organism evidence="2 3">
    <name type="scientific">Archangium minus</name>
    <dbReference type="NCBI Taxonomy" id="83450"/>
    <lineage>
        <taxon>Bacteria</taxon>
        <taxon>Pseudomonadati</taxon>
        <taxon>Myxococcota</taxon>
        <taxon>Myxococcia</taxon>
        <taxon>Myxococcales</taxon>
        <taxon>Cystobacterineae</taxon>
        <taxon>Archangiaceae</taxon>
        <taxon>Archangium</taxon>
    </lineage>
</organism>